<dbReference type="EMBL" id="LR797150">
    <property type="protein sequence ID" value="CAB4189526.1"/>
    <property type="molecule type" value="Genomic_DNA"/>
</dbReference>
<accession>A0A6J5PYV2</accession>
<proteinExistence type="predicted"/>
<organism evidence="2">
    <name type="scientific">uncultured Caudovirales phage</name>
    <dbReference type="NCBI Taxonomy" id="2100421"/>
    <lineage>
        <taxon>Viruses</taxon>
        <taxon>Duplodnaviria</taxon>
        <taxon>Heunggongvirae</taxon>
        <taxon>Uroviricota</taxon>
        <taxon>Caudoviricetes</taxon>
        <taxon>Peduoviridae</taxon>
        <taxon>Maltschvirus</taxon>
        <taxon>Maltschvirus maltsch</taxon>
    </lineage>
</organism>
<gene>
    <name evidence="3" type="ORF">UFOVP1204_12</name>
    <name evidence="1" type="ORF">UFOVP473_15</name>
    <name evidence="2" type="ORF">UFOVP983_15</name>
</gene>
<sequence>MRPVRVSVGPLATAGTTKVCTSQTPLAAGNLTINGTAASGGVATLDTYRRVLLTFAADESARTFVVYGTGRDGTQYETVAGAASSAYTALDYLTVTRISIDAASAGAITVGTNGIASSAWVPLDVNGPPQLSLQVDLSGTINATVQQTLNDVWTPTAKPADYWVNHADSNLVAMTSGHIQGNYAYVPAATRLTLNSGTGSAVFTVVQPGPSYL</sequence>
<reference evidence="2" key="1">
    <citation type="submission" date="2020-05" db="EMBL/GenBank/DDBJ databases">
        <authorList>
            <person name="Chiriac C."/>
            <person name="Salcher M."/>
            <person name="Ghai R."/>
            <person name="Kavagutti S V."/>
        </authorList>
    </citation>
    <scope>NUCLEOTIDE SEQUENCE</scope>
</reference>
<evidence type="ECO:0000313" key="3">
    <source>
        <dbReference type="EMBL" id="CAB4189526.1"/>
    </source>
</evidence>
<name>A0A6J5PYV2_9CAUD</name>
<evidence type="ECO:0000313" key="2">
    <source>
        <dbReference type="EMBL" id="CAB4176302.1"/>
    </source>
</evidence>
<evidence type="ECO:0000313" key="1">
    <source>
        <dbReference type="EMBL" id="CAB4145591.1"/>
    </source>
</evidence>
<dbReference type="EMBL" id="LR796939">
    <property type="protein sequence ID" value="CAB4176302.1"/>
    <property type="molecule type" value="Genomic_DNA"/>
</dbReference>
<protein>
    <submittedName>
        <fullName evidence="2">Uncharacterized protein</fullName>
    </submittedName>
</protein>
<dbReference type="EMBL" id="LR796459">
    <property type="protein sequence ID" value="CAB4145591.1"/>
    <property type="molecule type" value="Genomic_DNA"/>
</dbReference>